<reference evidence="1 2" key="1">
    <citation type="journal article" date="2021" name="BMC Biol.">
        <title>Horizontally acquired antibacterial genes associated with adaptive radiation of ladybird beetles.</title>
        <authorList>
            <person name="Li H.S."/>
            <person name="Tang X.F."/>
            <person name="Huang Y.H."/>
            <person name="Xu Z.Y."/>
            <person name="Chen M.L."/>
            <person name="Du X.Y."/>
            <person name="Qiu B.Y."/>
            <person name="Chen P.T."/>
            <person name="Zhang W."/>
            <person name="Slipinski A."/>
            <person name="Escalona H.E."/>
            <person name="Waterhouse R.M."/>
            <person name="Zwick A."/>
            <person name="Pang H."/>
        </authorList>
    </citation>
    <scope>NUCLEOTIDE SEQUENCE [LARGE SCALE GENOMIC DNA]</scope>
    <source>
        <strain evidence="1">SYSU2018</strain>
    </source>
</reference>
<sequence>MAPPREHSTLSIKDKLPIIEMLVKSNNYASIESLKLREPNYPQISETEASEWAACVVDRELQNYEVLTDEEIVQVALCEGDERDDDNSVCIVTFKKVGNSEAVEPLRMGCR</sequence>
<evidence type="ECO:0000313" key="2">
    <source>
        <dbReference type="Proteomes" id="UP001516400"/>
    </source>
</evidence>
<proteinExistence type="predicted"/>
<protein>
    <submittedName>
        <fullName evidence="1">Uncharacterized protein</fullName>
    </submittedName>
</protein>
<dbReference type="Proteomes" id="UP001516400">
    <property type="component" value="Unassembled WGS sequence"/>
</dbReference>
<accession>A0ABD2PBH3</accession>
<evidence type="ECO:0000313" key="1">
    <source>
        <dbReference type="EMBL" id="KAL3288122.1"/>
    </source>
</evidence>
<dbReference type="EMBL" id="JABFTP020000185">
    <property type="protein sequence ID" value="KAL3288122.1"/>
    <property type="molecule type" value="Genomic_DNA"/>
</dbReference>
<comment type="caution">
    <text evidence="1">The sequence shown here is derived from an EMBL/GenBank/DDBJ whole genome shotgun (WGS) entry which is preliminary data.</text>
</comment>
<gene>
    <name evidence="1" type="ORF">HHI36_002571</name>
</gene>
<organism evidence="1 2">
    <name type="scientific">Cryptolaemus montrouzieri</name>
    <dbReference type="NCBI Taxonomy" id="559131"/>
    <lineage>
        <taxon>Eukaryota</taxon>
        <taxon>Metazoa</taxon>
        <taxon>Ecdysozoa</taxon>
        <taxon>Arthropoda</taxon>
        <taxon>Hexapoda</taxon>
        <taxon>Insecta</taxon>
        <taxon>Pterygota</taxon>
        <taxon>Neoptera</taxon>
        <taxon>Endopterygota</taxon>
        <taxon>Coleoptera</taxon>
        <taxon>Polyphaga</taxon>
        <taxon>Cucujiformia</taxon>
        <taxon>Coccinelloidea</taxon>
        <taxon>Coccinellidae</taxon>
        <taxon>Scymninae</taxon>
        <taxon>Scymnini</taxon>
        <taxon>Cryptolaemus</taxon>
    </lineage>
</organism>
<name>A0ABD2PBH3_9CUCU</name>
<keyword evidence="2" id="KW-1185">Reference proteome</keyword>
<dbReference type="AlphaFoldDB" id="A0ABD2PBH3"/>